<sequence>MNYFVKPGKKIYGEIECAGDKSISHRLALLGALASGDTIIRNYCTGQDFQSTLHCLAQLGVQHESSNNSIIVHGVGLHGLSATNSVLDAGNSGTTIRLLTGILAAQKFASTITGDDSLIQRPMKRIIEPLSLMGAQIEARKNNFPPLSIRGTELKPVSYILPVGSAQVKSAILLAALYAKGVTKIYDPFNSRNHTENLLPLFNAELHTENGWISLQNPATMKGINYMVPGDFSSAAFFISAALLLNNSSLLIRNVGLNPTRTGLLKVLHSMGAVIPLIKEYDIGNEMTGDFSVSSSELASITVDNTIVPSIIDELPLLAVLATKAHGLTIVKDAKELRYKETDRIKTITDNLTAIGIQINELKDGFTLKGPQTIIGGTVDSYGDHRIAMAMAIAGIASQEGIMIKNTECINISNPQFFTILNDILQ</sequence>
<feature type="binding site" evidence="8">
    <location>
        <position position="21"/>
    </location>
    <ligand>
        <name>phosphoenolpyruvate</name>
        <dbReference type="ChEBI" id="CHEBI:58702"/>
    </ligand>
</feature>
<keyword evidence="4 8" id="KW-0028">Amino-acid biosynthesis</keyword>
<name>A0A1F5VG32_9BACT</name>
<comment type="caution">
    <text evidence="10">The sequence shown here is derived from an EMBL/GenBank/DDBJ whole genome shotgun (WGS) entry which is preliminary data.</text>
</comment>
<dbReference type="GO" id="GO:0009423">
    <property type="term" value="P:chorismate biosynthetic process"/>
    <property type="evidence" value="ECO:0007669"/>
    <property type="project" value="UniProtKB-UniRule"/>
</dbReference>
<gene>
    <name evidence="8" type="primary">aroA</name>
    <name evidence="10" type="ORF">A2Y62_17345</name>
</gene>
<comment type="subunit">
    <text evidence="8">Monomer.</text>
</comment>
<comment type="function">
    <text evidence="8">Catalyzes the transfer of the enolpyruvyl moiety of phosphoenolpyruvate (PEP) to the 5-hydroxyl of shikimate-3-phosphate (S3P) to produce enolpyruvyl shikimate-3-phosphate and inorganic phosphate.</text>
</comment>
<feature type="binding site" evidence="8">
    <location>
        <position position="167"/>
    </location>
    <ligand>
        <name>3-phosphoshikimate</name>
        <dbReference type="ChEBI" id="CHEBI:145989"/>
    </ligand>
</feature>
<keyword evidence="5 8" id="KW-0808">Transferase</keyword>
<feature type="binding site" evidence="8">
    <location>
        <position position="386"/>
    </location>
    <ligand>
        <name>phosphoenolpyruvate</name>
        <dbReference type="ChEBI" id="CHEBI:58702"/>
    </ligand>
</feature>
<proteinExistence type="inferred from homology"/>
<dbReference type="NCBIfam" id="TIGR01356">
    <property type="entry name" value="aroA"/>
    <property type="match status" value="1"/>
</dbReference>
<dbReference type="FunFam" id="3.65.10.10:FF:000005">
    <property type="entry name" value="3-phosphoshikimate 1-carboxyvinyltransferase"/>
    <property type="match status" value="1"/>
</dbReference>
<dbReference type="GO" id="GO:0008652">
    <property type="term" value="P:amino acid biosynthetic process"/>
    <property type="evidence" value="ECO:0007669"/>
    <property type="project" value="UniProtKB-KW"/>
</dbReference>
<evidence type="ECO:0000256" key="2">
    <source>
        <dbReference type="ARBA" id="ARBA00009948"/>
    </source>
</evidence>
<feature type="binding site" evidence="8">
    <location>
        <position position="165"/>
    </location>
    <ligand>
        <name>3-phosphoshikimate</name>
        <dbReference type="ChEBI" id="CHEBI:145989"/>
    </ligand>
</feature>
<dbReference type="GO" id="GO:0005737">
    <property type="term" value="C:cytoplasm"/>
    <property type="evidence" value="ECO:0007669"/>
    <property type="project" value="UniProtKB-SubCell"/>
</dbReference>
<dbReference type="InterPro" id="IPR006264">
    <property type="entry name" value="EPSP_synthase"/>
</dbReference>
<evidence type="ECO:0000313" key="10">
    <source>
        <dbReference type="EMBL" id="OGF62409.1"/>
    </source>
</evidence>
<keyword evidence="6 8" id="KW-0057">Aromatic amino acid biosynthesis</keyword>
<evidence type="ECO:0000256" key="4">
    <source>
        <dbReference type="ARBA" id="ARBA00022605"/>
    </source>
</evidence>
<evidence type="ECO:0000313" key="11">
    <source>
        <dbReference type="Proteomes" id="UP000178943"/>
    </source>
</evidence>
<feature type="binding site" evidence="8">
    <location>
        <position position="26"/>
    </location>
    <ligand>
        <name>3-phosphoshikimate</name>
        <dbReference type="ChEBI" id="CHEBI:145989"/>
    </ligand>
</feature>
<dbReference type="GO" id="GO:0003866">
    <property type="term" value="F:3-phosphoshikimate 1-carboxyvinyltransferase activity"/>
    <property type="evidence" value="ECO:0007669"/>
    <property type="project" value="UniProtKB-UniRule"/>
</dbReference>
<feature type="binding site" evidence="8">
    <location>
        <position position="313"/>
    </location>
    <ligand>
        <name>3-phosphoshikimate</name>
        <dbReference type="ChEBI" id="CHEBI:145989"/>
    </ligand>
</feature>
<dbReference type="EMBL" id="MFGW01000180">
    <property type="protein sequence ID" value="OGF62409.1"/>
    <property type="molecule type" value="Genomic_DNA"/>
</dbReference>
<dbReference type="GO" id="GO:0009073">
    <property type="term" value="P:aromatic amino acid family biosynthetic process"/>
    <property type="evidence" value="ECO:0007669"/>
    <property type="project" value="UniProtKB-KW"/>
</dbReference>
<dbReference type="PANTHER" id="PTHR21090">
    <property type="entry name" value="AROM/DEHYDROQUINATE SYNTHASE"/>
    <property type="match status" value="1"/>
</dbReference>
<comment type="subcellular location">
    <subcellularLocation>
        <location evidence="8">Cytoplasm</location>
    </subcellularLocation>
</comment>
<accession>A0A1F5VG32</accession>
<evidence type="ECO:0000256" key="1">
    <source>
        <dbReference type="ARBA" id="ARBA00004811"/>
    </source>
</evidence>
<feature type="binding site" evidence="8">
    <location>
        <position position="344"/>
    </location>
    <ligand>
        <name>phosphoenolpyruvate</name>
        <dbReference type="ChEBI" id="CHEBI:58702"/>
    </ligand>
</feature>
<dbReference type="InterPro" id="IPR036968">
    <property type="entry name" value="Enolpyruvate_Tfrase_sf"/>
</dbReference>
<dbReference type="PROSITE" id="PS00885">
    <property type="entry name" value="EPSP_SYNTHASE_2"/>
    <property type="match status" value="1"/>
</dbReference>
<comment type="similarity">
    <text evidence="2 8">Belongs to the EPSP synthase family.</text>
</comment>
<comment type="caution">
    <text evidence="8">Lacks conserved residue(s) required for the propagation of feature annotation.</text>
</comment>
<feature type="domain" description="Enolpyruvate transferase" evidence="9">
    <location>
        <begin position="5"/>
        <end position="420"/>
    </location>
</feature>
<evidence type="ECO:0000256" key="6">
    <source>
        <dbReference type="ARBA" id="ARBA00023141"/>
    </source>
</evidence>
<organism evidence="10 11">
    <name type="scientific">Candidatus Fischerbacteria bacterium RBG_13_37_8</name>
    <dbReference type="NCBI Taxonomy" id="1817863"/>
    <lineage>
        <taxon>Bacteria</taxon>
        <taxon>Candidatus Fischeribacteriota</taxon>
    </lineage>
</organism>
<feature type="active site" description="Proton acceptor" evidence="8">
    <location>
        <position position="313"/>
    </location>
</feature>
<dbReference type="InterPro" id="IPR013792">
    <property type="entry name" value="RNA3'P_cycl/enolpyr_Trfase_a/b"/>
</dbReference>
<feature type="binding site" evidence="8">
    <location>
        <position position="93"/>
    </location>
    <ligand>
        <name>phosphoenolpyruvate</name>
        <dbReference type="ChEBI" id="CHEBI:58702"/>
    </ligand>
</feature>
<dbReference type="Proteomes" id="UP000178943">
    <property type="component" value="Unassembled WGS sequence"/>
</dbReference>
<dbReference type="PANTHER" id="PTHR21090:SF5">
    <property type="entry name" value="PENTAFUNCTIONAL AROM POLYPEPTIDE"/>
    <property type="match status" value="1"/>
</dbReference>
<evidence type="ECO:0000259" key="9">
    <source>
        <dbReference type="Pfam" id="PF00275"/>
    </source>
</evidence>
<feature type="binding site" evidence="8">
    <location>
        <position position="167"/>
    </location>
    <ligand>
        <name>phosphoenolpyruvate</name>
        <dbReference type="ChEBI" id="CHEBI:58702"/>
    </ligand>
</feature>
<feature type="binding site" evidence="8">
    <location>
        <position position="21"/>
    </location>
    <ligand>
        <name>3-phosphoshikimate</name>
        <dbReference type="ChEBI" id="CHEBI:145989"/>
    </ligand>
</feature>
<dbReference type="UniPathway" id="UPA00053">
    <property type="reaction ID" value="UER00089"/>
</dbReference>
<dbReference type="InterPro" id="IPR023193">
    <property type="entry name" value="EPSP_synthase_CS"/>
</dbReference>
<dbReference type="AlphaFoldDB" id="A0A1F5VG32"/>
<evidence type="ECO:0000256" key="5">
    <source>
        <dbReference type="ARBA" id="ARBA00022679"/>
    </source>
</evidence>
<feature type="binding site" evidence="8">
    <location>
        <position position="22"/>
    </location>
    <ligand>
        <name>3-phosphoshikimate</name>
        <dbReference type="ChEBI" id="CHEBI:145989"/>
    </ligand>
</feature>
<evidence type="ECO:0000256" key="3">
    <source>
        <dbReference type="ARBA" id="ARBA00022490"/>
    </source>
</evidence>
<dbReference type="Pfam" id="PF00275">
    <property type="entry name" value="EPSP_synthase"/>
    <property type="match status" value="1"/>
</dbReference>
<comment type="pathway">
    <text evidence="1 8">Metabolic intermediate biosynthesis; chorismate biosynthesis; chorismate from D-erythrose 4-phosphate and phosphoenolpyruvate: step 6/7.</text>
</comment>
<dbReference type="SUPFAM" id="SSF55205">
    <property type="entry name" value="EPT/RTPC-like"/>
    <property type="match status" value="1"/>
</dbReference>
<dbReference type="PROSITE" id="PS00104">
    <property type="entry name" value="EPSP_SYNTHASE_1"/>
    <property type="match status" value="1"/>
</dbReference>
<protein>
    <recommendedName>
        <fullName evidence="8">3-phosphoshikimate 1-carboxyvinyltransferase</fullName>
        <ecNumber evidence="8">2.5.1.19</ecNumber>
    </recommendedName>
    <alternativeName>
        <fullName evidence="8">5-enolpyruvylshikimate-3-phosphate synthase</fullName>
        <shortName evidence="8">EPSP synthase</shortName>
        <shortName evidence="8">EPSPS</shortName>
    </alternativeName>
</protein>
<dbReference type="HAMAP" id="MF_00210">
    <property type="entry name" value="EPSP_synth"/>
    <property type="match status" value="1"/>
</dbReference>
<comment type="catalytic activity">
    <reaction evidence="7">
        <text>3-phosphoshikimate + phosphoenolpyruvate = 5-O-(1-carboxyvinyl)-3-phosphoshikimate + phosphate</text>
        <dbReference type="Rhea" id="RHEA:21256"/>
        <dbReference type="ChEBI" id="CHEBI:43474"/>
        <dbReference type="ChEBI" id="CHEBI:57701"/>
        <dbReference type="ChEBI" id="CHEBI:58702"/>
        <dbReference type="ChEBI" id="CHEBI:145989"/>
        <dbReference type="EC" id="2.5.1.19"/>
    </reaction>
    <physiologicalReaction direction="left-to-right" evidence="7">
        <dbReference type="Rhea" id="RHEA:21257"/>
    </physiologicalReaction>
</comment>
<keyword evidence="3 8" id="KW-0963">Cytoplasm</keyword>
<evidence type="ECO:0000256" key="8">
    <source>
        <dbReference type="HAMAP-Rule" id="MF_00210"/>
    </source>
</evidence>
<feature type="binding site" evidence="8">
    <location>
        <position position="121"/>
    </location>
    <ligand>
        <name>phosphoenolpyruvate</name>
        <dbReference type="ChEBI" id="CHEBI:58702"/>
    </ligand>
</feature>
<feature type="binding site" evidence="8">
    <location>
        <position position="340"/>
    </location>
    <ligand>
        <name>3-phosphoshikimate</name>
        <dbReference type="ChEBI" id="CHEBI:145989"/>
    </ligand>
</feature>
<dbReference type="PIRSF" id="PIRSF000505">
    <property type="entry name" value="EPSPS"/>
    <property type="match status" value="1"/>
</dbReference>
<dbReference type="EC" id="2.5.1.19" evidence="8"/>
<dbReference type="STRING" id="1817863.A2Y62_17345"/>
<reference evidence="10 11" key="1">
    <citation type="journal article" date="2016" name="Nat. Commun.">
        <title>Thousands of microbial genomes shed light on interconnected biogeochemical processes in an aquifer system.</title>
        <authorList>
            <person name="Anantharaman K."/>
            <person name="Brown C.T."/>
            <person name="Hug L.A."/>
            <person name="Sharon I."/>
            <person name="Castelle C.J."/>
            <person name="Probst A.J."/>
            <person name="Thomas B.C."/>
            <person name="Singh A."/>
            <person name="Wilkins M.J."/>
            <person name="Karaoz U."/>
            <person name="Brodie E.L."/>
            <person name="Williams K.H."/>
            <person name="Hubbard S.S."/>
            <person name="Banfield J.F."/>
        </authorList>
    </citation>
    <scope>NUCLEOTIDE SEQUENCE [LARGE SCALE GENOMIC DNA]</scope>
</reference>
<evidence type="ECO:0000256" key="7">
    <source>
        <dbReference type="ARBA" id="ARBA00044633"/>
    </source>
</evidence>
<dbReference type="InterPro" id="IPR001986">
    <property type="entry name" value="Enolpyruvate_Tfrase_dom"/>
</dbReference>
<dbReference type="Gene3D" id="3.65.10.10">
    <property type="entry name" value="Enolpyruvate transferase domain"/>
    <property type="match status" value="2"/>
</dbReference>
<dbReference type="CDD" id="cd01556">
    <property type="entry name" value="EPSP_synthase"/>
    <property type="match status" value="1"/>
</dbReference>